<organism evidence="3 4">
    <name type="scientific">Aspergillus novoparasiticus</name>
    <dbReference type="NCBI Taxonomy" id="986946"/>
    <lineage>
        <taxon>Eukaryota</taxon>
        <taxon>Fungi</taxon>
        <taxon>Dikarya</taxon>
        <taxon>Ascomycota</taxon>
        <taxon>Pezizomycotina</taxon>
        <taxon>Eurotiomycetes</taxon>
        <taxon>Eurotiomycetidae</taxon>
        <taxon>Eurotiales</taxon>
        <taxon>Aspergillaceae</taxon>
        <taxon>Aspergillus</taxon>
        <taxon>Aspergillus subgen. Circumdati</taxon>
    </lineage>
</organism>
<dbReference type="InterPro" id="IPR051610">
    <property type="entry name" value="GPI/OXD"/>
</dbReference>
<evidence type="ECO:0000313" key="3">
    <source>
        <dbReference type="EMBL" id="KAB8220992.1"/>
    </source>
</evidence>
<keyword evidence="4" id="KW-1185">Reference proteome</keyword>
<keyword evidence="1" id="KW-0479">Metal-binding</keyword>
<dbReference type="AlphaFoldDB" id="A0A5N6ETW2"/>
<evidence type="ECO:0000259" key="2">
    <source>
        <dbReference type="Pfam" id="PF07883"/>
    </source>
</evidence>
<accession>A0A5N6ETW2</accession>
<dbReference type="SUPFAM" id="SSF51182">
    <property type="entry name" value="RmlC-like cupins"/>
    <property type="match status" value="1"/>
</dbReference>
<evidence type="ECO:0000256" key="1">
    <source>
        <dbReference type="ARBA" id="ARBA00022723"/>
    </source>
</evidence>
<dbReference type="Proteomes" id="UP000326799">
    <property type="component" value="Unassembled WGS sequence"/>
</dbReference>
<dbReference type="InterPro" id="IPR014710">
    <property type="entry name" value="RmlC-like_jellyroll"/>
</dbReference>
<evidence type="ECO:0000313" key="4">
    <source>
        <dbReference type="Proteomes" id="UP000326799"/>
    </source>
</evidence>
<dbReference type="PANTHER" id="PTHR35848">
    <property type="entry name" value="OXALATE-BINDING PROTEIN"/>
    <property type="match status" value="1"/>
</dbReference>
<name>A0A5N6ETW2_9EURO</name>
<sequence>MSNAKPVVLPPSTIANLPSESFEDPSRGKVSWRTLFTQPKTPTNDLSAGIAACPGYSGYLCSHHHAQAEIYYILQGQGVVTIDGVQHKVEKGGAVFIPGGMEHSVTNNEEEVLKWLYVFPETQFSDVVYHFTGNGRPKL</sequence>
<protein>
    <submittedName>
        <fullName evidence="3">RmlC-like cupin</fullName>
    </submittedName>
</protein>
<dbReference type="InterPro" id="IPR011051">
    <property type="entry name" value="RmlC_Cupin_sf"/>
</dbReference>
<feature type="domain" description="Cupin type-2" evidence="2">
    <location>
        <begin position="62"/>
        <end position="119"/>
    </location>
</feature>
<dbReference type="Pfam" id="PF07883">
    <property type="entry name" value="Cupin_2"/>
    <property type="match status" value="1"/>
</dbReference>
<reference evidence="3 4" key="1">
    <citation type="submission" date="2019-04" db="EMBL/GenBank/DDBJ databases">
        <title>Fungal friends and foes A comparative genomics study of 23 Aspergillus species from section Flavi.</title>
        <authorList>
            <consortium name="DOE Joint Genome Institute"/>
            <person name="Kjaerbolling I."/>
            <person name="Vesth T.C."/>
            <person name="Frisvad J.C."/>
            <person name="Nybo J.L."/>
            <person name="Theobald S."/>
            <person name="Kildgaard S."/>
            <person name="Petersen T.I."/>
            <person name="Kuo A."/>
            <person name="Sato A."/>
            <person name="Lyhne E.K."/>
            <person name="Kogle M.E."/>
            <person name="Wiebenga A."/>
            <person name="Kun R.S."/>
            <person name="Lubbers R.J."/>
            <person name="Makela M.R."/>
            <person name="Barry K."/>
            <person name="Chovatia M."/>
            <person name="Clum A."/>
            <person name="Daum C."/>
            <person name="Haridas S."/>
            <person name="He G."/>
            <person name="LaButti K."/>
            <person name="Lipzen A."/>
            <person name="Mondo S."/>
            <person name="Pangilinan J."/>
            <person name="Riley R."/>
            <person name="Salamov A."/>
            <person name="Simmons B.A."/>
            <person name="Magnuson J.K."/>
            <person name="Henrissat B."/>
            <person name="Mortensen U.H."/>
            <person name="Larsen T.O."/>
            <person name="De vries R.P."/>
            <person name="Grigoriev I.V."/>
            <person name="Machida M."/>
            <person name="Baker S.E."/>
            <person name="Andersen M.R."/>
        </authorList>
    </citation>
    <scope>NUCLEOTIDE SEQUENCE [LARGE SCALE GENOMIC DNA]</scope>
    <source>
        <strain evidence="3 4">CBS 126849</strain>
    </source>
</reference>
<dbReference type="Gene3D" id="2.60.120.10">
    <property type="entry name" value="Jelly Rolls"/>
    <property type="match status" value="1"/>
</dbReference>
<gene>
    <name evidence="3" type="ORF">BDV33DRAFT_202958</name>
</gene>
<dbReference type="GO" id="GO:0046872">
    <property type="term" value="F:metal ion binding"/>
    <property type="evidence" value="ECO:0007669"/>
    <property type="project" value="UniProtKB-KW"/>
</dbReference>
<dbReference type="EMBL" id="ML733424">
    <property type="protein sequence ID" value="KAB8220992.1"/>
    <property type="molecule type" value="Genomic_DNA"/>
</dbReference>
<dbReference type="PANTHER" id="PTHR35848:SF6">
    <property type="entry name" value="CUPIN TYPE-2 DOMAIN-CONTAINING PROTEIN"/>
    <property type="match status" value="1"/>
</dbReference>
<dbReference type="InterPro" id="IPR013096">
    <property type="entry name" value="Cupin_2"/>
</dbReference>
<proteinExistence type="predicted"/>